<accession>A0A143PS48</accession>
<dbReference type="PANTHER" id="PTHR36924:SF1">
    <property type="entry name" value="ANTITOXIN HIGA-1"/>
    <property type="match status" value="1"/>
</dbReference>
<dbReference type="PANTHER" id="PTHR36924">
    <property type="entry name" value="ANTITOXIN HIGA-1"/>
    <property type="match status" value="1"/>
</dbReference>
<dbReference type="STRING" id="1855912.LuPra_03898"/>
<dbReference type="Gene3D" id="1.10.260.40">
    <property type="entry name" value="lambda repressor-like DNA-binding domains"/>
    <property type="match status" value="1"/>
</dbReference>
<protein>
    <submittedName>
        <fullName evidence="4">Putative HTH-type transcriptional regulator YbaQ</fullName>
    </submittedName>
</protein>
<dbReference type="InterPro" id="IPR001387">
    <property type="entry name" value="Cro/C1-type_HTH"/>
</dbReference>
<dbReference type="Proteomes" id="UP000076079">
    <property type="component" value="Chromosome"/>
</dbReference>
<dbReference type="SMART" id="SM00530">
    <property type="entry name" value="HTH_XRE"/>
    <property type="match status" value="1"/>
</dbReference>
<evidence type="ECO:0000313" key="4">
    <source>
        <dbReference type="EMBL" id="AMY10659.1"/>
    </source>
</evidence>
<dbReference type="EMBL" id="CP015136">
    <property type="protein sequence ID" value="AMY10659.1"/>
    <property type="molecule type" value="Genomic_DNA"/>
</dbReference>
<dbReference type="NCBIfam" id="TIGR02607">
    <property type="entry name" value="antidote_HigA"/>
    <property type="match status" value="1"/>
</dbReference>
<dbReference type="GO" id="GO:0003677">
    <property type="term" value="F:DNA binding"/>
    <property type="evidence" value="ECO:0007669"/>
    <property type="project" value="UniProtKB-KW"/>
</dbReference>
<dbReference type="KEGG" id="abac:LuPra_03898"/>
<feature type="domain" description="HTH cro/C1-type" evidence="3">
    <location>
        <begin position="41"/>
        <end position="88"/>
    </location>
</feature>
<keyword evidence="5" id="KW-1185">Reference proteome</keyword>
<dbReference type="SUPFAM" id="SSF47413">
    <property type="entry name" value="lambda repressor-like DNA-binding domains"/>
    <property type="match status" value="1"/>
</dbReference>
<evidence type="ECO:0000313" key="5">
    <source>
        <dbReference type="Proteomes" id="UP000076079"/>
    </source>
</evidence>
<evidence type="ECO:0000256" key="1">
    <source>
        <dbReference type="ARBA" id="ARBA00023125"/>
    </source>
</evidence>
<dbReference type="Pfam" id="PF01381">
    <property type="entry name" value="HTH_3"/>
    <property type="match status" value="1"/>
</dbReference>
<keyword evidence="1" id="KW-0238">DNA-binding</keyword>
<feature type="region of interest" description="Disordered" evidence="2">
    <location>
        <begin position="1"/>
        <end position="21"/>
    </location>
</feature>
<feature type="compositionally biased region" description="Polar residues" evidence="2">
    <location>
        <begin position="1"/>
        <end position="12"/>
    </location>
</feature>
<gene>
    <name evidence="4" type="primary">ybaQ</name>
    <name evidence="4" type="ORF">LuPra_03898</name>
</gene>
<dbReference type="CDD" id="cd00093">
    <property type="entry name" value="HTH_XRE"/>
    <property type="match status" value="1"/>
</dbReference>
<dbReference type="AlphaFoldDB" id="A0A143PS48"/>
<proteinExistence type="predicted"/>
<name>A0A143PS48_LUTPR</name>
<dbReference type="PROSITE" id="PS50943">
    <property type="entry name" value="HTH_CROC1"/>
    <property type="match status" value="1"/>
</dbReference>
<reference evidence="5" key="2">
    <citation type="submission" date="2016-04" db="EMBL/GenBank/DDBJ databases">
        <title>First Complete Genome Sequence of a Subdivision 6 Acidobacterium.</title>
        <authorList>
            <person name="Huang S."/>
            <person name="Vieira S."/>
            <person name="Bunk B."/>
            <person name="Riedel T."/>
            <person name="Sproeer C."/>
            <person name="Overmann J."/>
        </authorList>
    </citation>
    <scope>NUCLEOTIDE SEQUENCE [LARGE SCALE GENOMIC DNA]</scope>
    <source>
        <strain evidence="5">DSM 100886 HEG_-6_39</strain>
    </source>
</reference>
<sequence>MPSTSGATNPTEPANLPRGSAVLGPLVHPGEMLLQEFLSPLGLQQSVVADELDISRNRLNELVLGKRSATSDTAIRLERRFKMPARFWLHLQARLRSADGAE</sequence>
<evidence type="ECO:0000256" key="2">
    <source>
        <dbReference type="SAM" id="MobiDB-lite"/>
    </source>
</evidence>
<dbReference type="InterPro" id="IPR010982">
    <property type="entry name" value="Lambda_DNA-bd_dom_sf"/>
</dbReference>
<evidence type="ECO:0000259" key="3">
    <source>
        <dbReference type="PROSITE" id="PS50943"/>
    </source>
</evidence>
<organism evidence="4 5">
    <name type="scientific">Luteitalea pratensis</name>
    <dbReference type="NCBI Taxonomy" id="1855912"/>
    <lineage>
        <taxon>Bacteria</taxon>
        <taxon>Pseudomonadati</taxon>
        <taxon>Acidobacteriota</taxon>
        <taxon>Vicinamibacteria</taxon>
        <taxon>Vicinamibacterales</taxon>
        <taxon>Vicinamibacteraceae</taxon>
        <taxon>Luteitalea</taxon>
    </lineage>
</organism>
<dbReference type="InterPro" id="IPR013430">
    <property type="entry name" value="Toxin_antidote_HigA"/>
</dbReference>
<reference evidence="4 5" key="1">
    <citation type="journal article" date="2016" name="Genome Announc.">
        <title>First Complete Genome Sequence of a Subdivision 6 Acidobacterium Strain.</title>
        <authorList>
            <person name="Huang S."/>
            <person name="Vieira S."/>
            <person name="Bunk B."/>
            <person name="Riedel T."/>
            <person name="Sproer C."/>
            <person name="Overmann J."/>
        </authorList>
    </citation>
    <scope>NUCLEOTIDE SEQUENCE [LARGE SCALE GENOMIC DNA]</scope>
    <source>
        <strain evidence="5">DSM 100886 HEG_-6_39</strain>
    </source>
</reference>